<evidence type="ECO:0000256" key="1">
    <source>
        <dbReference type="SAM" id="MobiDB-lite"/>
    </source>
</evidence>
<evidence type="ECO:0000313" key="3">
    <source>
        <dbReference type="Proteomes" id="UP000033588"/>
    </source>
</evidence>
<gene>
    <name evidence="2" type="ORF">VC35_10265</name>
</gene>
<dbReference type="Pfam" id="PF05488">
    <property type="entry name" value="PAAR_motif"/>
    <property type="match status" value="1"/>
</dbReference>
<dbReference type="AlphaFoldDB" id="A0A0F4TSL0"/>
<dbReference type="RefSeq" id="WP_046039721.1">
    <property type="nucleotide sequence ID" value="NZ_LACC01000012.1"/>
</dbReference>
<accession>A0A0F4TSL0</accession>
<feature type="region of interest" description="Disordered" evidence="1">
    <location>
        <begin position="97"/>
        <end position="138"/>
    </location>
</feature>
<evidence type="ECO:0008006" key="4">
    <source>
        <dbReference type="Google" id="ProtNLM"/>
    </source>
</evidence>
<protein>
    <recommendedName>
        <fullName evidence="4">PAAR domain-containing protein</fullName>
    </recommendedName>
</protein>
<comment type="caution">
    <text evidence="2">The sequence shown here is derived from an EMBL/GenBank/DDBJ whole genome shotgun (WGS) entry which is preliminary data.</text>
</comment>
<dbReference type="CDD" id="cd14744">
    <property type="entry name" value="PAAR_CT_2"/>
    <property type="match status" value="1"/>
</dbReference>
<dbReference type="OrthoDB" id="6352550at2"/>
<organism evidence="2 3">
    <name type="scientific">Pseudomonas fluorescens</name>
    <dbReference type="NCBI Taxonomy" id="294"/>
    <lineage>
        <taxon>Bacteria</taxon>
        <taxon>Pseudomonadati</taxon>
        <taxon>Pseudomonadota</taxon>
        <taxon>Gammaproteobacteria</taxon>
        <taxon>Pseudomonadales</taxon>
        <taxon>Pseudomonadaceae</taxon>
        <taxon>Pseudomonas</taxon>
    </lineage>
</organism>
<dbReference type="EMBL" id="LACC01000012">
    <property type="protein sequence ID" value="KJZ47416.1"/>
    <property type="molecule type" value="Genomic_DNA"/>
</dbReference>
<name>A0A0F4TSL0_PSEFL</name>
<dbReference type="Proteomes" id="UP000033588">
    <property type="component" value="Unassembled WGS sequence"/>
</dbReference>
<sequence>MAEGFFIRKDDKTTCGGKVLEADTNIMMFGIAHARAGDRVSCGKDDKTYVIEGGVSYIVSHGKLVAGSLDSYSSCPCKAGLIPSFFTNSYMSSRNAAPHATRAATQQTTPTASSNPVASRPSSFAPAPSVPNPVRSSSTAAEEPGFYIVPKSTTREQLEASLFTLRDPAVMGKFKLLNPNLRDVKAGSMIVLSDPNNYQCTREEALLMDVAARTNQVLETLTPEEADFMVEHRDALQTILGFGSGAIGVGASIFKNNLDNVGDTLREMETLHQRSFLRDGHLNSPTFLAERQKLLAQLDSHLTSLTRKGIGFPHHPNLNRAMFLSPPSLVHRWTEAGGVGQMPGYATHLDGVAKASKYLKFGGWVGTAVGGGASAMKVQDVCTAGSTEVCERIRFTEAGAFAGGIGGGVATGTILSAPVVGAICAGLSIPTAGIGTLACGIVVVGAGSFVGGLYGGKGGEIIGELIYENVR</sequence>
<dbReference type="InterPro" id="IPR008727">
    <property type="entry name" value="PAAR_motif"/>
</dbReference>
<feature type="compositionally biased region" description="Low complexity" evidence="1">
    <location>
        <begin position="97"/>
        <end position="127"/>
    </location>
</feature>
<dbReference type="PATRIC" id="fig|294.132.peg.793"/>
<reference evidence="2 3" key="1">
    <citation type="submission" date="2015-03" db="EMBL/GenBank/DDBJ databases">
        <title>Comparative genomics of Pseudomonas insights into diversity of traits involved in vanlence and defense.</title>
        <authorList>
            <person name="Qin Y."/>
        </authorList>
    </citation>
    <scope>NUCLEOTIDE SEQUENCE [LARGE SCALE GENOMIC DNA]</scope>
    <source>
        <strain evidence="2 3">C8</strain>
    </source>
</reference>
<evidence type="ECO:0000313" key="2">
    <source>
        <dbReference type="EMBL" id="KJZ47416.1"/>
    </source>
</evidence>
<proteinExistence type="predicted"/>